<dbReference type="EC" id="1.1.1.133" evidence="2"/>
<name>A0ABW2PNF7_9BACL</name>
<protein>
    <recommendedName>
        <fullName evidence="2">dTDP-4-dehydrorhamnose reductase</fullName>
        <ecNumber evidence="2">1.1.1.133</ecNumber>
    </recommendedName>
</protein>
<evidence type="ECO:0000259" key="3">
    <source>
        <dbReference type="Pfam" id="PF04321"/>
    </source>
</evidence>
<dbReference type="Gene3D" id="3.40.50.720">
    <property type="entry name" value="NAD(P)-binding Rossmann-like Domain"/>
    <property type="match status" value="2"/>
</dbReference>
<organism evidence="4 5">
    <name type="scientific">Exiguobacterium aestuarii</name>
    <dbReference type="NCBI Taxonomy" id="273527"/>
    <lineage>
        <taxon>Bacteria</taxon>
        <taxon>Bacillati</taxon>
        <taxon>Bacillota</taxon>
        <taxon>Bacilli</taxon>
        <taxon>Bacillales</taxon>
        <taxon>Bacillales Family XII. Incertae Sedis</taxon>
        <taxon>Exiguobacterium</taxon>
    </lineage>
</organism>
<keyword evidence="2" id="KW-0521">NADP</keyword>
<dbReference type="PANTHER" id="PTHR10491:SF4">
    <property type="entry name" value="METHIONINE ADENOSYLTRANSFERASE 2 SUBUNIT BETA"/>
    <property type="match status" value="1"/>
</dbReference>
<comment type="caution">
    <text evidence="4">The sequence shown here is derived from an EMBL/GenBank/DDBJ whole genome shotgun (WGS) entry which is preliminary data.</text>
</comment>
<evidence type="ECO:0000256" key="1">
    <source>
        <dbReference type="ARBA" id="ARBA00010944"/>
    </source>
</evidence>
<dbReference type="PANTHER" id="PTHR10491">
    <property type="entry name" value="DTDP-4-DEHYDRORHAMNOSE REDUCTASE"/>
    <property type="match status" value="1"/>
</dbReference>
<dbReference type="InterPro" id="IPR005913">
    <property type="entry name" value="dTDP_dehydrorham_reduct"/>
</dbReference>
<reference evidence="5" key="1">
    <citation type="journal article" date="2019" name="Int. J. Syst. Evol. Microbiol.">
        <title>The Global Catalogue of Microorganisms (GCM) 10K type strain sequencing project: providing services to taxonomists for standard genome sequencing and annotation.</title>
        <authorList>
            <consortium name="The Broad Institute Genomics Platform"/>
            <consortium name="The Broad Institute Genome Sequencing Center for Infectious Disease"/>
            <person name="Wu L."/>
            <person name="Ma J."/>
        </authorList>
    </citation>
    <scope>NUCLEOTIDE SEQUENCE [LARGE SCALE GENOMIC DNA]</scope>
    <source>
        <strain evidence="5">CCUG 55590</strain>
    </source>
</reference>
<dbReference type="Proteomes" id="UP001596439">
    <property type="component" value="Unassembled WGS sequence"/>
</dbReference>
<dbReference type="InterPro" id="IPR029903">
    <property type="entry name" value="RmlD-like-bd"/>
</dbReference>
<evidence type="ECO:0000256" key="2">
    <source>
        <dbReference type="RuleBase" id="RU364082"/>
    </source>
</evidence>
<gene>
    <name evidence="4" type="ORF">ACFQO8_12690</name>
</gene>
<comment type="similarity">
    <text evidence="1 2">Belongs to the dTDP-4-dehydrorhamnose reductase family.</text>
</comment>
<accession>A0ABW2PNF7</accession>
<dbReference type="EMBL" id="JBHTCE010000003">
    <property type="protein sequence ID" value="MFC7390992.1"/>
    <property type="molecule type" value="Genomic_DNA"/>
</dbReference>
<sequence length="249" mass="28086">MKAIITGMNGTVAPVVAETLQHHGIEGIAWNREQVSTTDEQEMRQFIESIRPDYFLHIGMGPVEWAETLARLCGEMKIPFLFTSTVSIFSDDVTGPISPDTTPDAEDEYGKYKRDCERAIVRVNPGAQIVRLGWQIGDEAGSNNMMDYFTNEMKQRGVIQASEHWYPSCSFLPDTAEALFEILTKRGPGIYQLNGNANYSLYDIAVGLKELHDADWQIECTDEPKRDNRMIDPSVPIRPISKRLNLQAK</sequence>
<evidence type="ECO:0000313" key="5">
    <source>
        <dbReference type="Proteomes" id="UP001596439"/>
    </source>
</evidence>
<evidence type="ECO:0000313" key="4">
    <source>
        <dbReference type="EMBL" id="MFC7390992.1"/>
    </source>
</evidence>
<keyword evidence="5" id="KW-1185">Reference proteome</keyword>
<dbReference type="Pfam" id="PF04321">
    <property type="entry name" value="RmlD_sub_bind"/>
    <property type="match status" value="1"/>
</dbReference>
<dbReference type="RefSeq" id="WP_214790672.1">
    <property type="nucleotide sequence ID" value="NZ_JANIEL010000011.1"/>
</dbReference>
<dbReference type="InterPro" id="IPR036291">
    <property type="entry name" value="NAD(P)-bd_dom_sf"/>
</dbReference>
<feature type="domain" description="RmlD-like substrate binding" evidence="3">
    <location>
        <begin position="66"/>
        <end position="210"/>
    </location>
</feature>
<comment type="pathway">
    <text evidence="2">Carbohydrate biosynthesis; dTDP-L-rhamnose biosynthesis.</text>
</comment>
<dbReference type="SUPFAM" id="SSF51735">
    <property type="entry name" value="NAD(P)-binding Rossmann-fold domains"/>
    <property type="match status" value="1"/>
</dbReference>
<keyword evidence="2" id="KW-0560">Oxidoreductase</keyword>
<proteinExistence type="inferred from homology"/>
<comment type="function">
    <text evidence="2">Catalyzes the reduction of dTDP-6-deoxy-L-lyxo-4-hexulose to yield dTDP-L-rhamnose.</text>
</comment>